<reference evidence="1 2" key="1">
    <citation type="submission" date="2014-11" db="EMBL/GenBank/DDBJ databases">
        <title>Mycobacterium setense Manresensis Genome.</title>
        <authorList>
            <person name="Rech G."/>
            <person name="Sumoy L."/>
        </authorList>
    </citation>
    <scope>NUCLEOTIDE SEQUENCE [LARGE SCALE GENOMIC DNA]</scope>
    <source>
        <strain evidence="1 2">Manresensis</strain>
    </source>
</reference>
<dbReference type="Gene3D" id="2.40.110.10">
    <property type="entry name" value="Butyryl-CoA Dehydrogenase, subunit A, domain 2"/>
    <property type="match status" value="1"/>
</dbReference>
<evidence type="ECO:0000313" key="2">
    <source>
        <dbReference type="Proteomes" id="UP000031004"/>
    </source>
</evidence>
<dbReference type="InterPro" id="IPR037069">
    <property type="entry name" value="AcylCoA_DH/ox_N_sf"/>
</dbReference>
<dbReference type="SUPFAM" id="SSF56645">
    <property type="entry name" value="Acyl-CoA dehydrogenase NM domain-like"/>
    <property type="match status" value="1"/>
</dbReference>
<gene>
    <name evidence="1" type="ORF">QQ44_10770</name>
</gene>
<dbReference type="Gene3D" id="1.20.140.10">
    <property type="entry name" value="Butyryl-CoA Dehydrogenase, subunit A, domain 3"/>
    <property type="match status" value="1"/>
</dbReference>
<dbReference type="EMBL" id="JTLZ01000005">
    <property type="protein sequence ID" value="KHO26223.1"/>
    <property type="molecule type" value="Genomic_DNA"/>
</dbReference>
<comment type="caution">
    <text evidence="1">The sequence shown here is derived from an EMBL/GenBank/DDBJ whole genome shotgun (WGS) entry which is preliminary data.</text>
</comment>
<name>A0ABR4YVL1_9MYCO</name>
<dbReference type="Gene3D" id="1.10.540.10">
    <property type="entry name" value="Acyl-CoA dehydrogenase/oxidase, N-terminal domain"/>
    <property type="match status" value="1"/>
</dbReference>
<dbReference type="PIRSF" id="PIRSF016578">
    <property type="entry name" value="HsaA"/>
    <property type="match status" value="1"/>
</dbReference>
<keyword evidence="2" id="KW-1185">Reference proteome</keyword>
<dbReference type="InterPro" id="IPR046373">
    <property type="entry name" value="Acyl-CoA_Oxase/DH_mid-dom_sf"/>
</dbReference>
<dbReference type="Proteomes" id="UP000031004">
    <property type="component" value="Unassembled WGS sequence"/>
</dbReference>
<evidence type="ECO:0000313" key="1">
    <source>
        <dbReference type="EMBL" id="KHO26223.1"/>
    </source>
</evidence>
<dbReference type="InterPro" id="IPR009100">
    <property type="entry name" value="AcylCoA_DH/oxidase_NM_dom_sf"/>
</dbReference>
<proteinExistence type="predicted"/>
<sequence length="343" mass="35176">MAEPPGAPGVDPGVSDAESIAVLRDSASTRLLQPVRHGGRAVSRSASEATDFVAAVADLAERDGSGGWLAAALNAAAYTVAGLDDTAAERVWGADAAALVTACAQPAGRLTTGDGELRLTGRWESVTGAAFADWLLLSALEGDDEAARESVRYVLVPRDVVQIDRHVGRRGLATAGIADVSVSGAIVDAVFSHPGESSRENSDFDESRPSCPVVAGAGQAAAVVGAAAGVWRAHVGQVRQRLATSYGSEDTNELTSSAVLVAKAESDIDAARLQLVTSLSADARAAGTALCQAATRARDAADQLLSSGSRHALDATDPVARLWFDVLAGYRLTIRSVQQPAIG</sequence>
<evidence type="ECO:0008006" key="3">
    <source>
        <dbReference type="Google" id="ProtNLM"/>
    </source>
</evidence>
<accession>A0ABR4YVL1</accession>
<organism evidence="1 2">
    <name type="scientific">Mycolicibacterium setense</name>
    <dbReference type="NCBI Taxonomy" id="431269"/>
    <lineage>
        <taxon>Bacteria</taxon>
        <taxon>Bacillati</taxon>
        <taxon>Actinomycetota</taxon>
        <taxon>Actinomycetes</taxon>
        <taxon>Mycobacteriales</taxon>
        <taxon>Mycobacteriaceae</taxon>
        <taxon>Mycolicibacterium</taxon>
    </lineage>
</organism>
<protein>
    <recommendedName>
        <fullName evidence="3">Acyl-CoA dehydrogenase C-terminal domain-containing protein</fullName>
    </recommendedName>
</protein>
<dbReference type="RefSeq" id="WP_039319357.1">
    <property type="nucleotide sequence ID" value="NZ_JTLZ01000005.1"/>
</dbReference>